<feature type="compositionally biased region" description="Basic and acidic residues" evidence="2">
    <location>
        <begin position="374"/>
        <end position="384"/>
    </location>
</feature>
<reference evidence="4" key="2">
    <citation type="submission" date="2023-07" db="EMBL/GenBank/DDBJ databases">
        <title>Myceligenerans salitolerans sp. nov., a halotolerant actinomycete isolated from a salt lake in Xinjiang, China.</title>
        <authorList>
            <person name="Guan T."/>
        </authorList>
    </citation>
    <scope>NUCLEOTIDE SEQUENCE [LARGE SCALE GENOMIC DNA]</scope>
    <source>
        <strain evidence="4">XHU 5031</strain>
    </source>
</reference>
<gene>
    <name evidence="3" type="ORF">J0911_02440</name>
</gene>
<keyword evidence="4" id="KW-1185">Reference proteome</keyword>
<dbReference type="SUPFAM" id="SSF53067">
    <property type="entry name" value="Actin-like ATPase domain"/>
    <property type="match status" value="1"/>
</dbReference>
<dbReference type="InterPro" id="IPR000600">
    <property type="entry name" value="ROK"/>
</dbReference>
<organism evidence="3 4">
    <name type="scientific">Myceligenerans salitolerans</name>
    <dbReference type="NCBI Taxonomy" id="1230528"/>
    <lineage>
        <taxon>Bacteria</taxon>
        <taxon>Bacillati</taxon>
        <taxon>Actinomycetota</taxon>
        <taxon>Actinomycetes</taxon>
        <taxon>Micrococcales</taxon>
        <taxon>Promicromonosporaceae</taxon>
        <taxon>Myceligenerans</taxon>
    </lineage>
</organism>
<dbReference type="PANTHER" id="PTHR18964:SF149">
    <property type="entry name" value="BIFUNCTIONAL UDP-N-ACETYLGLUCOSAMINE 2-EPIMERASE_N-ACETYLMANNOSAMINE KINASE"/>
    <property type="match status" value="1"/>
</dbReference>
<comment type="similarity">
    <text evidence="1">Belongs to the ROK (NagC/XylR) family.</text>
</comment>
<evidence type="ECO:0000313" key="3">
    <source>
        <dbReference type="EMBL" id="MBO0607884.1"/>
    </source>
</evidence>
<feature type="compositionally biased region" description="Low complexity" evidence="2">
    <location>
        <begin position="385"/>
        <end position="407"/>
    </location>
</feature>
<evidence type="ECO:0000313" key="4">
    <source>
        <dbReference type="Proteomes" id="UP000664617"/>
    </source>
</evidence>
<evidence type="ECO:0000256" key="2">
    <source>
        <dbReference type="SAM" id="MobiDB-lite"/>
    </source>
</evidence>
<dbReference type="PANTHER" id="PTHR18964">
    <property type="entry name" value="ROK (REPRESSOR, ORF, KINASE) FAMILY"/>
    <property type="match status" value="1"/>
</dbReference>
<feature type="region of interest" description="Disordered" evidence="2">
    <location>
        <begin position="332"/>
        <end position="407"/>
    </location>
</feature>
<comment type="caution">
    <text evidence="3">The sequence shown here is derived from an EMBL/GenBank/DDBJ whole genome shotgun (WGS) entry which is preliminary data.</text>
</comment>
<dbReference type="Pfam" id="PF00480">
    <property type="entry name" value="ROK"/>
    <property type="match status" value="1"/>
</dbReference>
<feature type="compositionally biased region" description="Low complexity" evidence="2">
    <location>
        <begin position="345"/>
        <end position="354"/>
    </location>
</feature>
<name>A0ABS3I4H4_9MICO</name>
<dbReference type="Gene3D" id="3.30.420.40">
    <property type="match status" value="2"/>
</dbReference>
<proteinExistence type="inferred from homology"/>
<dbReference type="InterPro" id="IPR043129">
    <property type="entry name" value="ATPase_NBD"/>
</dbReference>
<dbReference type="Proteomes" id="UP000664617">
    <property type="component" value="Unassembled WGS sequence"/>
</dbReference>
<reference evidence="3 4" key="1">
    <citation type="submission" date="2021-03" db="EMBL/GenBank/DDBJ databases">
        <authorList>
            <person name="Xin L."/>
        </authorList>
    </citation>
    <scope>NUCLEOTIDE SEQUENCE [LARGE SCALE GENOMIC DNA]</scope>
    <source>
        <strain evidence="3 4">XHU 5031</strain>
    </source>
</reference>
<dbReference type="EMBL" id="JAFMPK010000019">
    <property type="protein sequence ID" value="MBO0607884.1"/>
    <property type="molecule type" value="Genomic_DNA"/>
</dbReference>
<dbReference type="RefSeq" id="WP_207273804.1">
    <property type="nucleotide sequence ID" value="NZ_JAFMPK010000019.1"/>
</dbReference>
<sequence>MTNTSTNRSGPAAHTVGLDIGGTKILGALLDAEGGLVATTRLATELGPDGVVRSAARAVRDVVDAAGLNLSVVGGIGLGIPGIVDARAGTVKHAVNLGVGDELPLAERLSTALGGITVVVENDLNVAAVGAAHLLERGGGADGTPGTGTSASAKHEDLAFLALGTGVASGLVMDGRLRRGVSGAAGEIGHVPVDPAGPDCSCGQRGCIETFVSGTALAAAWPSRHGRPSPVELFEAADAGDAAAVRVRKAFADAVAAAVRLLVLTVDVHYVVLGGGVAQLGRPLLEVVRDSLREQAEASPFLASLGLPARVTLAPMDVPVAAVGAAVLGRRDERDGTGGVRRARPAASAGSPERPVSRPGDGPGTADTGTGPDEDGRPEADTRTEAPAGADTALAGAETEGTLTWRS</sequence>
<accession>A0ABS3I4H4</accession>
<protein>
    <submittedName>
        <fullName evidence="3">ROK family protein</fullName>
    </submittedName>
</protein>
<evidence type="ECO:0000256" key="1">
    <source>
        <dbReference type="ARBA" id="ARBA00006479"/>
    </source>
</evidence>